<keyword evidence="1" id="KW-0472">Membrane</keyword>
<feature type="transmembrane region" description="Helical" evidence="1">
    <location>
        <begin position="21"/>
        <end position="39"/>
    </location>
</feature>
<protein>
    <submittedName>
        <fullName evidence="2">Uncharacterized protein</fullName>
    </submittedName>
</protein>
<dbReference type="HOGENOM" id="CLU_3157134_0_0_0"/>
<dbReference type="Proteomes" id="UP000001025">
    <property type="component" value="Chromosome"/>
</dbReference>
<dbReference type="EnsemblBacteria" id="CAD72743">
    <property type="protein sequence ID" value="CAD72743"/>
    <property type="gene ID" value="RB2623"/>
</dbReference>
<gene>
    <name evidence="2" type="ordered locus">RB2623</name>
</gene>
<sequence>MTTRSMKRQHLFTKPSPRAYTNCRGSVVLLQVFWIFLLFRDTQNAVLL</sequence>
<evidence type="ECO:0000313" key="2">
    <source>
        <dbReference type="EMBL" id="CAD72743.1"/>
    </source>
</evidence>
<dbReference type="KEGG" id="rba:RB2623"/>
<keyword evidence="1" id="KW-1133">Transmembrane helix</keyword>
<dbReference type="InParanoid" id="Q7UVI1"/>
<dbReference type="AlphaFoldDB" id="Q7UVI1"/>
<proteinExistence type="predicted"/>
<evidence type="ECO:0000313" key="3">
    <source>
        <dbReference type="Proteomes" id="UP000001025"/>
    </source>
</evidence>
<keyword evidence="3" id="KW-1185">Reference proteome</keyword>
<dbReference type="EMBL" id="BX294137">
    <property type="protein sequence ID" value="CAD72743.1"/>
    <property type="molecule type" value="Genomic_DNA"/>
</dbReference>
<keyword evidence="1" id="KW-0812">Transmembrane</keyword>
<accession>Q7UVI1</accession>
<name>Q7UVI1_RHOBA</name>
<organism evidence="2 3">
    <name type="scientific">Rhodopirellula baltica (strain DSM 10527 / NCIMB 13988 / SH1)</name>
    <dbReference type="NCBI Taxonomy" id="243090"/>
    <lineage>
        <taxon>Bacteria</taxon>
        <taxon>Pseudomonadati</taxon>
        <taxon>Planctomycetota</taxon>
        <taxon>Planctomycetia</taxon>
        <taxon>Pirellulales</taxon>
        <taxon>Pirellulaceae</taxon>
        <taxon>Rhodopirellula</taxon>
    </lineage>
</organism>
<reference evidence="2 3" key="1">
    <citation type="journal article" date="2003" name="Proc. Natl. Acad. Sci. U.S.A.">
        <title>Complete genome sequence of the marine planctomycete Pirellula sp. strain 1.</title>
        <authorList>
            <person name="Gloeckner F.O."/>
            <person name="Kube M."/>
            <person name="Bauer M."/>
            <person name="Teeling H."/>
            <person name="Lombardot T."/>
            <person name="Ludwig W."/>
            <person name="Gade D."/>
            <person name="Beck A."/>
            <person name="Borzym K."/>
            <person name="Heitmann K."/>
            <person name="Rabus R."/>
            <person name="Schlesner H."/>
            <person name="Amann R."/>
            <person name="Reinhardt R."/>
        </authorList>
    </citation>
    <scope>NUCLEOTIDE SEQUENCE [LARGE SCALE GENOMIC DNA]</scope>
    <source>
        <strain evidence="3">DSM 10527 / NCIMB 13988 / SH1</strain>
    </source>
</reference>
<evidence type="ECO:0000256" key="1">
    <source>
        <dbReference type="SAM" id="Phobius"/>
    </source>
</evidence>